<keyword evidence="2" id="KW-0812">Transmembrane</keyword>
<comment type="caution">
    <text evidence="3">The sequence shown here is derived from an EMBL/GenBank/DDBJ whole genome shotgun (WGS) entry which is preliminary data.</text>
</comment>
<reference evidence="3" key="2">
    <citation type="submission" date="2023-05" db="EMBL/GenBank/DDBJ databases">
        <authorList>
            <consortium name="Lawrence Berkeley National Laboratory"/>
            <person name="Steindorff A."/>
            <person name="Hensen N."/>
            <person name="Bonometti L."/>
            <person name="Westerberg I."/>
            <person name="Brannstrom I.O."/>
            <person name="Guillou S."/>
            <person name="Cros-Aarteil S."/>
            <person name="Calhoun S."/>
            <person name="Haridas S."/>
            <person name="Kuo A."/>
            <person name="Mondo S."/>
            <person name="Pangilinan J."/>
            <person name="Riley R."/>
            <person name="Labutti K."/>
            <person name="Andreopoulos B."/>
            <person name="Lipzen A."/>
            <person name="Chen C."/>
            <person name="Yanf M."/>
            <person name="Daum C."/>
            <person name="Ng V."/>
            <person name="Clum A."/>
            <person name="Ohm R."/>
            <person name="Martin F."/>
            <person name="Silar P."/>
            <person name="Natvig D."/>
            <person name="Lalanne C."/>
            <person name="Gautier V."/>
            <person name="Ament-Velasquez S.L."/>
            <person name="Kruys A."/>
            <person name="Hutchinson M.I."/>
            <person name="Powell A.J."/>
            <person name="Barry K."/>
            <person name="Miller A.N."/>
            <person name="Grigoriev I.V."/>
            <person name="Debuchy R."/>
            <person name="Gladieux P."/>
            <person name="Thoren M.H."/>
            <person name="Johannesson H."/>
        </authorList>
    </citation>
    <scope>NUCLEOTIDE SEQUENCE</scope>
    <source>
        <strain evidence="3">CBS 123565</strain>
    </source>
</reference>
<feature type="transmembrane region" description="Helical" evidence="2">
    <location>
        <begin position="50"/>
        <end position="69"/>
    </location>
</feature>
<keyword evidence="2" id="KW-0472">Membrane</keyword>
<evidence type="ECO:0000256" key="2">
    <source>
        <dbReference type="SAM" id="Phobius"/>
    </source>
</evidence>
<feature type="compositionally biased region" description="Basic and acidic residues" evidence="1">
    <location>
        <begin position="91"/>
        <end position="102"/>
    </location>
</feature>
<keyword evidence="4" id="KW-1185">Reference proteome</keyword>
<dbReference type="EMBL" id="MU853434">
    <property type="protein sequence ID" value="KAK4130587.1"/>
    <property type="molecule type" value="Genomic_DNA"/>
</dbReference>
<sequence>MGPRRLAIGPCYSFSSSSRPKLERRKGNEAGYLHDAREELVKYYLYDIKVLITLLYLIPLVLFVKLLYWPDPTNIGGVLAKNNNIGSKATKSSDDDKYDKANIGENGNA</sequence>
<dbReference type="AlphaFoldDB" id="A0AAN6UCP4"/>
<protein>
    <submittedName>
        <fullName evidence="3">Uncharacterized protein</fullName>
    </submittedName>
</protein>
<evidence type="ECO:0000313" key="4">
    <source>
        <dbReference type="Proteomes" id="UP001304895"/>
    </source>
</evidence>
<name>A0AAN6UCP4_9PEZI</name>
<reference evidence="3" key="1">
    <citation type="journal article" date="2023" name="Mol. Phylogenet. Evol.">
        <title>Genome-scale phylogeny and comparative genomics of the fungal order Sordariales.</title>
        <authorList>
            <person name="Hensen N."/>
            <person name="Bonometti L."/>
            <person name="Westerberg I."/>
            <person name="Brannstrom I.O."/>
            <person name="Guillou S."/>
            <person name="Cros-Aarteil S."/>
            <person name="Calhoun S."/>
            <person name="Haridas S."/>
            <person name="Kuo A."/>
            <person name="Mondo S."/>
            <person name="Pangilinan J."/>
            <person name="Riley R."/>
            <person name="LaButti K."/>
            <person name="Andreopoulos B."/>
            <person name="Lipzen A."/>
            <person name="Chen C."/>
            <person name="Yan M."/>
            <person name="Daum C."/>
            <person name="Ng V."/>
            <person name="Clum A."/>
            <person name="Steindorff A."/>
            <person name="Ohm R.A."/>
            <person name="Martin F."/>
            <person name="Silar P."/>
            <person name="Natvig D.O."/>
            <person name="Lalanne C."/>
            <person name="Gautier V."/>
            <person name="Ament-Velasquez S.L."/>
            <person name="Kruys A."/>
            <person name="Hutchinson M.I."/>
            <person name="Powell A.J."/>
            <person name="Barry K."/>
            <person name="Miller A.N."/>
            <person name="Grigoriev I.V."/>
            <person name="Debuchy R."/>
            <person name="Gladieux P."/>
            <person name="Hiltunen Thoren M."/>
            <person name="Johannesson H."/>
        </authorList>
    </citation>
    <scope>NUCLEOTIDE SEQUENCE</scope>
    <source>
        <strain evidence="3">CBS 123565</strain>
    </source>
</reference>
<evidence type="ECO:0000256" key="1">
    <source>
        <dbReference type="SAM" id="MobiDB-lite"/>
    </source>
</evidence>
<gene>
    <name evidence="3" type="ORF">BT67DRAFT_436910</name>
</gene>
<accession>A0AAN6UCP4</accession>
<organism evidence="3 4">
    <name type="scientific">Trichocladium antarcticum</name>
    <dbReference type="NCBI Taxonomy" id="1450529"/>
    <lineage>
        <taxon>Eukaryota</taxon>
        <taxon>Fungi</taxon>
        <taxon>Dikarya</taxon>
        <taxon>Ascomycota</taxon>
        <taxon>Pezizomycotina</taxon>
        <taxon>Sordariomycetes</taxon>
        <taxon>Sordariomycetidae</taxon>
        <taxon>Sordariales</taxon>
        <taxon>Chaetomiaceae</taxon>
        <taxon>Trichocladium</taxon>
    </lineage>
</organism>
<evidence type="ECO:0000313" key="3">
    <source>
        <dbReference type="EMBL" id="KAK4130587.1"/>
    </source>
</evidence>
<keyword evidence="2" id="KW-1133">Transmembrane helix</keyword>
<feature type="region of interest" description="Disordered" evidence="1">
    <location>
        <begin position="84"/>
        <end position="109"/>
    </location>
</feature>
<dbReference type="Proteomes" id="UP001304895">
    <property type="component" value="Unassembled WGS sequence"/>
</dbReference>
<feature type="region of interest" description="Disordered" evidence="1">
    <location>
        <begin position="1"/>
        <end position="27"/>
    </location>
</feature>
<proteinExistence type="predicted"/>